<name>A0A8S1JDC1_9CHLO</name>
<dbReference type="InterPro" id="IPR029063">
    <property type="entry name" value="SAM-dependent_MTases_sf"/>
</dbReference>
<dbReference type="NCBIfam" id="TIGR00027">
    <property type="entry name" value="mthyl_TIGR00027"/>
    <property type="match status" value="1"/>
</dbReference>
<comment type="similarity">
    <text evidence="1">Belongs to the UPF0677 family.</text>
</comment>
<keyword evidence="2" id="KW-0489">Methyltransferase</keyword>
<dbReference type="PANTHER" id="PTHR43619:SF2">
    <property type="entry name" value="S-ADENOSYL-L-METHIONINE-DEPENDENT METHYLTRANSFERASES SUPERFAMILY PROTEIN"/>
    <property type="match status" value="1"/>
</dbReference>
<sequence length="390" mass="43000">MKHQCNGLGVHQYLILHCATLAELIHCLSHPTPPLSQRRGPPSAMPEGFVGPADLVNALVGLVNVICRGVLAPINFITRKAARDRQRLIANTGRNLAARRAIETQRKDCLIFDPLAQVLAGKEAFKRIKDTKAKVRARGRTKRAVNHVILRSKFVDDAIQNVLGSARVKDYAPVRGDASQCRQVVSLGSGMDARPWRLVLPDGLKWFEVDWAIVVDLKRKLLREAGAAMDAKSNARAKFPLRVGAWCAVKADAQDAKLMDRLQASGFDPAVVTLWVAEGLLVYLEPQVVPALLKRMAQSCSPGSILVCTFVMAKRLEDNQDGGTGARREWKWGAPENYEQFFEENGWKIALMKRRTQVAKMYGCDASSHIPGASPPLLSEQAGMMVAKRL</sequence>
<dbReference type="InterPro" id="IPR011610">
    <property type="entry name" value="SAM_mthyl_Trfase_ML2640-like"/>
</dbReference>
<evidence type="ECO:0008006" key="6">
    <source>
        <dbReference type="Google" id="ProtNLM"/>
    </source>
</evidence>
<keyword evidence="5" id="KW-1185">Reference proteome</keyword>
<dbReference type="Proteomes" id="UP000708148">
    <property type="component" value="Unassembled WGS sequence"/>
</dbReference>
<protein>
    <recommendedName>
        <fullName evidence="6">S-adenosyl-L-methionine-dependent methyltransferase</fullName>
    </recommendedName>
</protein>
<keyword evidence="3" id="KW-0808">Transferase</keyword>
<evidence type="ECO:0000313" key="4">
    <source>
        <dbReference type="EMBL" id="CAD7703856.1"/>
    </source>
</evidence>
<dbReference type="GO" id="GO:0032259">
    <property type="term" value="P:methylation"/>
    <property type="evidence" value="ECO:0007669"/>
    <property type="project" value="UniProtKB-KW"/>
</dbReference>
<evidence type="ECO:0000313" key="5">
    <source>
        <dbReference type="Proteomes" id="UP000708148"/>
    </source>
</evidence>
<reference evidence="4" key="1">
    <citation type="submission" date="2020-12" db="EMBL/GenBank/DDBJ databases">
        <authorList>
            <person name="Iha C."/>
        </authorList>
    </citation>
    <scope>NUCLEOTIDE SEQUENCE</scope>
</reference>
<dbReference type="PANTHER" id="PTHR43619">
    <property type="entry name" value="S-ADENOSYL-L-METHIONINE-DEPENDENT METHYLTRANSFERASE YKTD-RELATED"/>
    <property type="match status" value="1"/>
</dbReference>
<dbReference type="SUPFAM" id="SSF53335">
    <property type="entry name" value="S-adenosyl-L-methionine-dependent methyltransferases"/>
    <property type="match status" value="1"/>
</dbReference>
<organism evidence="4 5">
    <name type="scientific">Ostreobium quekettii</name>
    <dbReference type="NCBI Taxonomy" id="121088"/>
    <lineage>
        <taxon>Eukaryota</taxon>
        <taxon>Viridiplantae</taxon>
        <taxon>Chlorophyta</taxon>
        <taxon>core chlorophytes</taxon>
        <taxon>Ulvophyceae</taxon>
        <taxon>TCBD clade</taxon>
        <taxon>Bryopsidales</taxon>
        <taxon>Ostreobineae</taxon>
        <taxon>Ostreobiaceae</taxon>
        <taxon>Ostreobium</taxon>
    </lineage>
</organism>
<dbReference type="EMBL" id="CAJHUC010002462">
    <property type="protein sequence ID" value="CAD7703856.1"/>
    <property type="molecule type" value="Genomic_DNA"/>
</dbReference>
<dbReference type="OrthoDB" id="434488at2759"/>
<dbReference type="GO" id="GO:0008168">
    <property type="term" value="F:methyltransferase activity"/>
    <property type="evidence" value="ECO:0007669"/>
    <property type="project" value="UniProtKB-KW"/>
</dbReference>
<gene>
    <name evidence="4" type="ORF">OSTQU699_LOCUS9213</name>
</gene>
<evidence type="ECO:0000256" key="2">
    <source>
        <dbReference type="ARBA" id="ARBA00022603"/>
    </source>
</evidence>
<dbReference type="AlphaFoldDB" id="A0A8S1JDC1"/>
<dbReference type="Gene3D" id="3.40.50.150">
    <property type="entry name" value="Vaccinia Virus protein VP39"/>
    <property type="match status" value="1"/>
</dbReference>
<dbReference type="Pfam" id="PF04072">
    <property type="entry name" value="LCM"/>
    <property type="match status" value="1"/>
</dbReference>
<dbReference type="InterPro" id="IPR007213">
    <property type="entry name" value="Ppm1/Ppm2/Tcmp"/>
</dbReference>
<evidence type="ECO:0000256" key="3">
    <source>
        <dbReference type="ARBA" id="ARBA00022679"/>
    </source>
</evidence>
<accession>A0A8S1JDC1</accession>
<proteinExistence type="inferred from homology"/>
<comment type="caution">
    <text evidence="4">The sequence shown here is derived from an EMBL/GenBank/DDBJ whole genome shotgun (WGS) entry which is preliminary data.</text>
</comment>
<evidence type="ECO:0000256" key="1">
    <source>
        <dbReference type="ARBA" id="ARBA00008138"/>
    </source>
</evidence>